<keyword evidence="3" id="KW-1185">Reference proteome</keyword>
<accession>A0ABP0LL13</accession>
<evidence type="ECO:0000256" key="1">
    <source>
        <dbReference type="SAM" id="Phobius"/>
    </source>
</evidence>
<keyword evidence="1" id="KW-0812">Transmembrane</keyword>
<sequence>MPAYPGTEENSWWTAVGCTLLAVAAVSSETAQHILPDDFTSHMLGCGILALVFFCAYICLKSSLAPLKRSPVPANPVAGSSGSSVKRKDVTIMKGVVQRYSEKKEWGTIAVHNDSDSESDVETRVRFLRGERDRLGLRPGDSIIFRAVEQMDGWLLAETIWKAPTADRQGLHEVKPRSSKEMD</sequence>
<protein>
    <submittedName>
        <fullName evidence="2">Uncharacterized protein</fullName>
    </submittedName>
</protein>
<evidence type="ECO:0000313" key="3">
    <source>
        <dbReference type="Proteomes" id="UP001642464"/>
    </source>
</evidence>
<feature type="transmembrane region" description="Helical" evidence="1">
    <location>
        <begin position="12"/>
        <end position="35"/>
    </location>
</feature>
<organism evidence="2 3">
    <name type="scientific">Durusdinium trenchii</name>
    <dbReference type="NCBI Taxonomy" id="1381693"/>
    <lineage>
        <taxon>Eukaryota</taxon>
        <taxon>Sar</taxon>
        <taxon>Alveolata</taxon>
        <taxon>Dinophyceae</taxon>
        <taxon>Suessiales</taxon>
        <taxon>Symbiodiniaceae</taxon>
        <taxon>Durusdinium</taxon>
    </lineage>
</organism>
<keyword evidence="1" id="KW-1133">Transmembrane helix</keyword>
<comment type="caution">
    <text evidence="2">The sequence shown here is derived from an EMBL/GenBank/DDBJ whole genome shotgun (WGS) entry which is preliminary data.</text>
</comment>
<evidence type="ECO:0000313" key="2">
    <source>
        <dbReference type="EMBL" id="CAK9039882.1"/>
    </source>
</evidence>
<dbReference type="EMBL" id="CAXAMM010016814">
    <property type="protein sequence ID" value="CAK9039882.1"/>
    <property type="molecule type" value="Genomic_DNA"/>
</dbReference>
<dbReference type="Proteomes" id="UP001642464">
    <property type="component" value="Unassembled WGS sequence"/>
</dbReference>
<reference evidence="2 3" key="1">
    <citation type="submission" date="2024-02" db="EMBL/GenBank/DDBJ databases">
        <authorList>
            <person name="Chen Y."/>
            <person name="Shah S."/>
            <person name="Dougan E. K."/>
            <person name="Thang M."/>
            <person name="Chan C."/>
        </authorList>
    </citation>
    <scope>NUCLEOTIDE SEQUENCE [LARGE SCALE GENOMIC DNA]</scope>
</reference>
<keyword evidence="1" id="KW-0472">Membrane</keyword>
<gene>
    <name evidence="2" type="ORF">SCF082_LOCUS23288</name>
</gene>
<feature type="transmembrane region" description="Helical" evidence="1">
    <location>
        <begin position="41"/>
        <end position="60"/>
    </location>
</feature>
<proteinExistence type="predicted"/>
<name>A0ABP0LL13_9DINO</name>